<accession>A0A7J7IM03</accession>
<dbReference type="PANTHER" id="PTHR23326">
    <property type="entry name" value="CCR4 NOT-RELATED"/>
    <property type="match status" value="1"/>
</dbReference>
<feature type="region of interest" description="Disordered" evidence="10">
    <location>
        <begin position="361"/>
        <end position="407"/>
    </location>
</feature>
<dbReference type="EMBL" id="VWRR01000006">
    <property type="protein sequence ID" value="KAF6003557.1"/>
    <property type="molecule type" value="Genomic_DNA"/>
</dbReference>
<keyword evidence="4" id="KW-0963">Cytoplasm</keyword>
<feature type="compositionally biased region" description="Low complexity" evidence="10">
    <location>
        <begin position="460"/>
        <end position="484"/>
    </location>
</feature>
<evidence type="ECO:0000259" key="11">
    <source>
        <dbReference type="Pfam" id="PF04065"/>
    </source>
</evidence>
<reference evidence="12 13" key="1">
    <citation type="journal article" date="2020" name="J. Phycol.">
        <title>Comparative genome analysis reveals Cyanidiococcus gen. nov., a new extremophilic red algal genus sister to Cyanidioschyzon (Cyanidioschyzonaceae, Rhodophyta).</title>
        <authorList>
            <person name="Liu S.-L."/>
            <person name="Chiang Y.-R."/>
            <person name="Yoon H.S."/>
            <person name="Fu H.-Y."/>
        </authorList>
    </citation>
    <scope>NUCLEOTIDE SEQUENCE [LARGE SCALE GENOMIC DNA]</scope>
    <source>
        <strain evidence="12 13">THAL066</strain>
    </source>
</reference>
<dbReference type="GO" id="GO:0005634">
    <property type="term" value="C:nucleus"/>
    <property type="evidence" value="ECO:0007669"/>
    <property type="project" value="UniProtKB-SubCell"/>
</dbReference>
<dbReference type="GO" id="GO:0006355">
    <property type="term" value="P:regulation of DNA-templated transcription"/>
    <property type="evidence" value="ECO:0007669"/>
    <property type="project" value="InterPro"/>
</dbReference>
<keyword evidence="9" id="KW-0175">Coiled coil</keyword>
<dbReference type="InterPro" id="IPR040168">
    <property type="entry name" value="Not2/3/5"/>
</dbReference>
<evidence type="ECO:0000256" key="6">
    <source>
        <dbReference type="ARBA" id="ARBA00023015"/>
    </source>
</evidence>
<evidence type="ECO:0000256" key="1">
    <source>
        <dbReference type="ARBA" id="ARBA00004123"/>
    </source>
</evidence>
<feature type="compositionally biased region" description="Basic and acidic residues" evidence="10">
    <location>
        <begin position="252"/>
        <end position="279"/>
    </location>
</feature>
<comment type="caution">
    <text evidence="12">The sequence shown here is derived from an EMBL/GenBank/DDBJ whole genome shotgun (WGS) entry which is preliminary data.</text>
</comment>
<feature type="region of interest" description="Disordered" evidence="10">
    <location>
        <begin position="449"/>
        <end position="498"/>
    </location>
</feature>
<proteinExistence type="inferred from homology"/>
<keyword evidence="7" id="KW-0804">Transcription</keyword>
<dbReference type="AlphaFoldDB" id="A0A7J7IM03"/>
<evidence type="ECO:0000256" key="2">
    <source>
        <dbReference type="ARBA" id="ARBA00004496"/>
    </source>
</evidence>
<evidence type="ECO:0000256" key="9">
    <source>
        <dbReference type="SAM" id="Coils"/>
    </source>
</evidence>
<dbReference type="Pfam" id="PF04065">
    <property type="entry name" value="Not3"/>
    <property type="match status" value="1"/>
</dbReference>
<protein>
    <submittedName>
        <fullName evidence="12">CCR4-NOT transcription complex, subunit 3</fullName>
    </submittedName>
</protein>
<evidence type="ECO:0000256" key="5">
    <source>
        <dbReference type="ARBA" id="ARBA00022491"/>
    </source>
</evidence>
<dbReference type="GO" id="GO:0030015">
    <property type="term" value="C:CCR4-NOT core complex"/>
    <property type="evidence" value="ECO:0007669"/>
    <property type="project" value="InterPro"/>
</dbReference>
<evidence type="ECO:0000256" key="3">
    <source>
        <dbReference type="ARBA" id="ARBA00007682"/>
    </source>
</evidence>
<keyword evidence="8" id="KW-0539">Nucleus</keyword>
<evidence type="ECO:0000256" key="4">
    <source>
        <dbReference type="ARBA" id="ARBA00022490"/>
    </source>
</evidence>
<dbReference type="OrthoDB" id="293823at2759"/>
<keyword evidence="6" id="KW-0805">Transcription regulation</keyword>
<evidence type="ECO:0000256" key="8">
    <source>
        <dbReference type="ARBA" id="ARBA00023242"/>
    </source>
</evidence>
<evidence type="ECO:0000256" key="10">
    <source>
        <dbReference type="SAM" id="MobiDB-lite"/>
    </source>
</evidence>
<feature type="compositionally biased region" description="Basic and acidic residues" evidence="10">
    <location>
        <begin position="292"/>
        <end position="302"/>
    </location>
</feature>
<keyword evidence="13" id="KW-1185">Reference proteome</keyword>
<dbReference type="GO" id="GO:0005737">
    <property type="term" value="C:cytoplasm"/>
    <property type="evidence" value="ECO:0007669"/>
    <property type="project" value="UniProtKB-SubCell"/>
</dbReference>
<feature type="compositionally biased region" description="Low complexity" evidence="10">
    <location>
        <begin position="323"/>
        <end position="341"/>
    </location>
</feature>
<evidence type="ECO:0000313" key="12">
    <source>
        <dbReference type="EMBL" id="KAF6003557.1"/>
    </source>
</evidence>
<feature type="compositionally biased region" description="Polar residues" evidence="10">
    <location>
        <begin position="361"/>
        <end position="401"/>
    </location>
</feature>
<name>A0A7J7IM03_9RHOD</name>
<comment type="subcellular location">
    <subcellularLocation>
        <location evidence="2">Cytoplasm</location>
    </subcellularLocation>
    <subcellularLocation>
        <location evidence="1">Nucleus</location>
    </subcellularLocation>
</comment>
<dbReference type="InterPro" id="IPR007207">
    <property type="entry name" value="Not_N"/>
</dbReference>
<comment type="similarity">
    <text evidence="3">Belongs to the CNOT2/3/5 family.</text>
</comment>
<dbReference type="Proteomes" id="UP000530660">
    <property type="component" value="Unassembled WGS sequence"/>
</dbReference>
<organism evidence="12 13">
    <name type="scientific">Cyanidiococcus yangmingshanensis</name>
    <dbReference type="NCBI Taxonomy" id="2690220"/>
    <lineage>
        <taxon>Eukaryota</taxon>
        <taxon>Rhodophyta</taxon>
        <taxon>Bangiophyceae</taxon>
        <taxon>Cyanidiales</taxon>
        <taxon>Cyanidiaceae</taxon>
        <taxon>Cyanidiococcus</taxon>
    </lineage>
</organism>
<dbReference type="PIRSF" id="PIRSF005290">
    <property type="entry name" value="NOT_su_3_5"/>
    <property type="match status" value="1"/>
</dbReference>
<dbReference type="InterPro" id="IPR012270">
    <property type="entry name" value="CCR4-NOT_su3/5"/>
</dbReference>
<gene>
    <name evidence="12" type="primary">CNOT3_1</name>
    <name evidence="12" type="ORF">F1559_002589</name>
</gene>
<evidence type="ECO:0000256" key="7">
    <source>
        <dbReference type="ARBA" id="ARBA00023163"/>
    </source>
</evidence>
<feature type="coiled-coil region" evidence="9">
    <location>
        <begin position="41"/>
        <end position="97"/>
    </location>
</feature>
<evidence type="ECO:0000313" key="13">
    <source>
        <dbReference type="Proteomes" id="UP000530660"/>
    </source>
</evidence>
<feature type="domain" description="CCR4-Not complex component Not N-terminal" evidence="11">
    <location>
        <begin position="4"/>
        <end position="228"/>
    </location>
</feature>
<sequence length="498" mass="54289">MATNRKLQAEIDRTLKKVEEGLDLFNDIWDKVYAAQNMAQRDKFEADLKSQIKKLQRLRDQIKVWQADSSIKDKSKIDVARKKIEEKMEAFKVCERETKTKAFSKEGLAQDRADPLEKSKNEVREWVRDCIEKLKVQIEEREADIEATVSNVKKKKVDHVAVDGLRGKIARHQYHIEMLERILRALDNDAVECDEVNEIRESVEYYVDANTEDDFVEDEGIYEALTLDVPVEIQLPHGQKTKEEGENPQEIKPPEADAAERKESETKRKPEDIGRRPRDVPVSTAVATGVVDDSRRRREATDMTKLPSDQETAGASHRDDAHGVGVSSADTTTTGSTGRQRSAGALVASAWANQQQPVAALLSKQTAATTPVMSGEASSVQIPSGSPSQPLTAKTPSSLASLTPRLPSGFEPAANSLAAAGLNKPGASEFTPFEPSVLPIASAAGGASLRSPHQAKSMESTALLRTGTRSTSSSSNTASAMSGLLSGFPMAQPSSQGA</sequence>
<feature type="region of interest" description="Disordered" evidence="10">
    <location>
        <begin position="238"/>
        <end position="341"/>
    </location>
</feature>
<keyword evidence="5" id="KW-0678">Repressor</keyword>